<evidence type="ECO:0000313" key="3">
    <source>
        <dbReference type="EMBL" id="MEE2036960.1"/>
    </source>
</evidence>
<comment type="similarity">
    <text evidence="1">Belongs to the F420H(2)-dependent quinone reductase family.</text>
</comment>
<evidence type="ECO:0000313" key="4">
    <source>
        <dbReference type="Proteomes" id="UP001356095"/>
    </source>
</evidence>
<proteinExistence type="inferred from homology"/>
<dbReference type="InterPro" id="IPR012349">
    <property type="entry name" value="Split_barrel_FMN-bd"/>
</dbReference>
<comment type="catalytic activity">
    <reaction evidence="2">
        <text>oxidized coenzyme F420-(gamma-L-Glu)(n) + a quinol + H(+) = reduced coenzyme F420-(gamma-L-Glu)(n) + a quinone</text>
        <dbReference type="Rhea" id="RHEA:39663"/>
        <dbReference type="Rhea" id="RHEA-COMP:12939"/>
        <dbReference type="Rhea" id="RHEA-COMP:14378"/>
        <dbReference type="ChEBI" id="CHEBI:15378"/>
        <dbReference type="ChEBI" id="CHEBI:24646"/>
        <dbReference type="ChEBI" id="CHEBI:132124"/>
        <dbReference type="ChEBI" id="CHEBI:133980"/>
        <dbReference type="ChEBI" id="CHEBI:139511"/>
    </reaction>
</comment>
<protein>
    <submittedName>
        <fullName evidence="3">Nitroreductase/quinone reductase family protein</fullName>
    </submittedName>
</protein>
<dbReference type="SUPFAM" id="SSF50475">
    <property type="entry name" value="FMN-binding split barrel"/>
    <property type="match status" value="1"/>
</dbReference>
<dbReference type="PANTHER" id="PTHR39428:SF1">
    <property type="entry name" value="F420H(2)-DEPENDENT QUINONE REDUCTASE RV1261C"/>
    <property type="match status" value="1"/>
</dbReference>
<dbReference type="Proteomes" id="UP001356095">
    <property type="component" value="Unassembled WGS sequence"/>
</dbReference>
<keyword evidence="4" id="KW-1185">Reference proteome</keyword>
<dbReference type="Gene3D" id="2.30.110.10">
    <property type="entry name" value="Electron Transport, Fmn-binding Protein, Chain A"/>
    <property type="match status" value="1"/>
</dbReference>
<dbReference type="PANTHER" id="PTHR39428">
    <property type="entry name" value="F420H(2)-DEPENDENT QUINONE REDUCTASE RV1261C"/>
    <property type="match status" value="1"/>
</dbReference>
<accession>A0ABU7K3Y7</accession>
<sequence length="155" mass="16559">MGFDTPQGSRGAQLPPADRMRQMNEGVIADIRGGGSGPTGMNALVLITVGRKTGQERETPVAYFPLEDGNYAIIASAAGAAKHPVWYLNLGAHPDRVRVVVAGSEFPVTAEEVTGSERDRIWQQVITAAPGFAQYEEATDRTIPVIRLRRGAGDA</sequence>
<organism evidence="3 4">
    <name type="scientific">Nocardiopsis codii</name>
    <dbReference type="NCBI Taxonomy" id="3065942"/>
    <lineage>
        <taxon>Bacteria</taxon>
        <taxon>Bacillati</taxon>
        <taxon>Actinomycetota</taxon>
        <taxon>Actinomycetes</taxon>
        <taxon>Streptosporangiales</taxon>
        <taxon>Nocardiopsidaceae</taxon>
        <taxon>Nocardiopsis</taxon>
    </lineage>
</organism>
<reference evidence="3 4" key="1">
    <citation type="submission" date="2023-08" db="EMBL/GenBank/DDBJ databases">
        <authorList>
            <person name="Girao M."/>
            <person name="Carvalho M.F."/>
        </authorList>
    </citation>
    <scope>NUCLEOTIDE SEQUENCE [LARGE SCALE GENOMIC DNA]</scope>
    <source>
        <strain evidence="3 4">CT-R113</strain>
    </source>
</reference>
<dbReference type="Pfam" id="PF04075">
    <property type="entry name" value="F420H2_quin_red"/>
    <property type="match status" value="1"/>
</dbReference>
<evidence type="ECO:0000256" key="1">
    <source>
        <dbReference type="ARBA" id="ARBA00008710"/>
    </source>
</evidence>
<dbReference type="EMBL" id="JAUZMY010000005">
    <property type="protein sequence ID" value="MEE2036960.1"/>
    <property type="molecule type" value="Genomic_DNA"/>
</dbReference>
<evidence type="ECO:0000256" key="2">
    <source>
        <dbReference type="ARBA" id="ARBA00049106"/>
    </source>
</evidence>
<dbReference type="NCBIfam" id="TIGR00026">
    <property type="entry name" value="hi_GC_TIGR00026"/>
    <property type="match status" value="1"/>
</dbReference>
<dbReference type="RefSeq" id="WP_330090762.1">
    <property type="nucleotide sequence ID" value="NZ_JAUZMY010000005.1"/>
</dbReference>
<gene>
    <name evidence="3" type="ORF">Q8791_06975</name>
</gene>
<dbReference type="InterPro" id="IPR004378">
    <property type="entry name" value="F420H2_quin_Rdtase"/>
</dbReference>
<name>A0ABU7K3Y7_9ACTN</name>
<comment type="caution">
    <text evidence="3">The sequence shown here is derived from an EMBL/GenBank/DDBJ whole genome shotgun (WGS) entry which is preliminary data.</text>
</comment>